<dbReference type="GO" id="GO:0016020">
    <property type="term" value="C:membrane"/>
    <property type="evidence" value="ECO:0007669"/>
    <property type="project" value="TreeGrafter"/>
</dbReference>
<keyword evidence="1" id="KW-0812">Transmembrane</keyword>
<feature type="domain" description="Acyltransferase 3" evidence="2">
    <location>
        <begin position="78"/>
        <end position="406"/>
    </location>
</feature>
<dbReference type="PANTHER" id="PTHR23028:SF53">
    <property type="entry name" value="ACYL_TRANSF_3 DOMAIN-CONTAINING PROTEIN"/>
    <property type="match status" value="1"/>
</dbReference>
<dbReference type="Proteomes" id="UP001165121">
    <property type="component" value="Unassembled WGS sequence"/>
</dbReference>
<keyword evidence="4" id="KW-1185">Reference proteome</keyword>
<keyword evidence="1" id="KW-1133">Transmembrane helix</keyword>
<dbReference type="AlphaFoldDB" id="A0A9W6XYC7"/>
<evidence type="ECO:0000313" key="3">
    <source>
        <dbReference type="EMBL" id="GMF50095.1"/>
    </source>
</evidence>
<evidence type="ECO:0000259" key="2">
    <source>
        <dbReference type="Pfam" id="PF01757"/>
    </source>
</evidence>
<accession>A0A9W6XYC7</accession>
<feature type="transmembrane region" description="Helical" evidence="1">
    <location>
        <begin position="392"/>
        <end position="410"/>
    </location>
</feature>
<dbReference type="GO" id="GO:0016747">
    <property type="term" value="F:acyltransferase activity, transferring groups other than amino-acyl groups"/>
    <property type="evidence" value="ECO:0007669"/>
    <property type="project" value="InterPro"/>
</dbReference>
<dbReference type="GO" id="GO:0000271">
    <property type="term" value="P:polysaccharide biosynthetic process"/>
    <property type="evidence" value="ECO:0007669"/>
    <property type="project" value="TreeGrafter"/>
</dbReference>
<keyword evidence="1" id="KW-0472">Membrane</keyword>
<name>A0A9W6XYC7_9STRA</name>
<evidence type="ECO:0000256" key="1">
    <source>
        <dbReference type="SAM" id="Phobius"/>
    </source>
</evidence>
<organism evidence="3 4">
    <name type="scientific">Phytophthora fragariaefolia</name>
    <dbReference type="NCBI Taxonomy" id="1490495"/>
    <lineage>
        <taxon>Eukaryota</taxon>
        <taxon>Sar</taxon>
        <taxon>Stramenopiles</taxon>
        <taxon>Oomycota</taxon>
        <taxon>Peronosporomycetes</taxon>
        <taxon>Peronosporales</taxon>
        <taxon>Peronosporaceae</taxon>
        <taxon>Phytophthora</taxon>
    </lineage>
</organism>
<sequence>MELVMHADSRSINDAYHPSTTIHEYEKVSCASSSHRLQSELPIIVVDGCEDAIDVEVKLQDNTKDEQKSDSGGKVKLKFLNGLRGMASLMIVHTHAGYLKESTIAPSGVDIFFVLSAFLLTMLNEPKINKLVAHRDGPRKWLITLLDYFVKRILRVYPLFASVAFILTCMPEKTRTHYYNLAHYHIQHWSLWEILTFQRRYYLFWTLPIEITYYFIIPVFLLGVCLLGKFKWLAIGPLYIWVYYEGGHIYRGGHGEFRPQLSTFVAGSLAAVVCSALSKTMKKCLFEPRIWQLGIIRCFELTMVSCMLSNISRGDFKQWFRLFPSPDPVVPSVSLPVSAIIVIETLLPSAISRALEWNFLCYTGKISFSMYLLHPFVNFLPFLTKLQRIDQFVVRLILVYALATVSYFLIERPSQRLAITIGKKLARYAVSAPARVEATSQSLVARLVASLRPTDADP</sequence>
<dbReference type="InterPro" id="IPR002656">
    <property type="entry name" value="Acyl_transf_3_dom"/>
</dbReference>
<evidence type="ECO:0000313" key="4">
    <source>
        <dbReference type="Proteomes" id="UP001165121"/>
    </source>
</evidence>
<dbReference type="EMBL" id="BSXT01002649">
    <property type="protein sequence ID" value="GMF50095.1"/>
    <property type="molecule type" value="Genomic_DNA"/>
</dbReference>
<protein>
    <submittedName>
        <fullName evidence="3">Unnamed protein product</fullName>
    </submittedName>
</protein>
<dbReference type="InterPro" id="IPR050879">
    <property type="entry name" value="Acyltransferase_3"/>
</dbReference>
<feature type="transmembrane region" description="Helical" evidence="1">
    <location>
        <begin position="359"/>
        <end position="380"/>
    </location>
</feature>
<reference evidence="3" key="1">
    <citation type="submission" date="2023-04" db="EMBL/GenBank/DDBJ databases">
        <title>Phytophthora fragariaefolia NBRC 109709.</title>
        <authorList>
            <person name="Ichikawa N."/>
            <person name="Sato H."/>
            <person name="Tonouchi N."/>
        </authorList>
    </citation>
    <scope>NUCLEOTIDE SEQUENCE</scope>
    <source>
        <strain evidence="3">NBRC 109709</strain>
    </source>
</reference>
<proteinExistence type="predicted"/>
<dbReference type="PANTHER" id="PTHR23028">
    <property type="entry name" value="ACETYLTRANSFERASE"/>
    <property type="match status" value="1"/>
</dbReference>
<dbReference type="OrthoDB" id="207378at2759"/>
<dbReference type="Pfam" id="PF01757">
    <property type="entry name" value="Acyl_transf_3"/>
    <property type="match status" value="1"/>
</dbReference>
<comment type="caution">
    <text evidence="3">The sequence shown here is derived from an EMBL/GenBank/DDBJ whole genome shotgun (WGS) entry which is preliminary data.</text>
</comment>
<feature type="transmembrane region" description="Helical" evidence="1">
    <location>
        <begin position="330"/>
        <end position="347"/>
    </location>
</feature>
<gene>
    <name evidence="3" type="ORF">Pfra01_001991000</name>
</gene>